<dbReference type="SUPFAM" id="SSF55347">
    <property type="entry name" value="Glyceraldehyde-3-phosphate dehydrogenase-like, C-terminal domain"/>
    <property type="match status" value="1"/>
</dbReference>
<dbReference type="Pfam" id="PF22725">
    <property type="entry name" value="GFO_IDH_MocA_C3"/>
    <property type="match status" value="1"/>
</dbReference>
<dbReference type="PROSITE" id="PS51318">
    <property type="entry name" value="TAT"/>
    <property type="match status" value="1"/>
</dbReference>
<keyword evidence="3" id="KW-0560">Oxidoreductase</keyword>
<name>A0A644VT97_9ZZZZ</name>
<dbReference type="InterPro" id="IPR050463">
    <property type="entry name" value="Gfo/Idh/MocA_oxidrdct_glycsds"/>
</dbReference>
<gene>
    <name evidence="3" type="primary">iolG_28</name>
    <name evidence="3" type="ORF">SDC9_40661</name>
</gene>
<feature type="domain" description="Gfo/Idh/MocA-like oxidoreductase N-terminal" evidence="1">
    <location>
        <begin position="40"/>
        <end position="165"/>
    </location>
</feature>
<dbReference type="PANTHER" id="PTHR43818">
    <property type="entry name" value="BCDNA.GH03377"/>
    <property type="match status" value="1"/>
</dbReference>
<comment type="caution">
    <text evidence="3">The sequence shown here is derived from an EMBL/GenBank/DDBJ whole genome shotgun (WGS) entry which is preliminary data.</text>
</comment>
<dbReference type="InterPro" id="IPR036291">
    <property type="entry name" value="NAD(P)-bd_dom_sf"/>
</dbReference>
<dbReference type="InterPro" id="IPR055170">
    <property type="entry name" value="GFO_IDH_MocA-like_dom"/>
</dbReference>
<dbReference type="InterPro" id="IPR000683">
    <property type="entry name" value="Gfo/Idh/MocA-like_OxRdtase_N"/>
</dbReference>
<evidence type="ECO:0000259" key="2">
    <source>
        <dbReference type="Pfam" id="PF22725"/>
    </source>
</evidence>
<evidence type="ECO:0000259" key="1">
    <source>
        <dbReference type="Pfam" id="PF01408"/>
    </source>
</evidence>
<dbReference type="AlphaFoldDB" id="A0A644VT97"/>
<dbReference type="SUPFAM" id="SSF51735">
    <property type="entry name" value="NAD(P)-binding Rossmann-fold domains"/>
    <property type="match status" value="1"/>
</dbReference>
<feature type="domain" description="GFO/IDH/MocA-like oxidoreductase" evidence="2">
    <location>
        <begin position="191"/>
        <end position="320"/>
    </location>
</feature>
<accession>A0A644VT97</accession>
<dbReference type="Gene3D" id="3.30.360.10">
    <property type="entry name" value="Dihydrodipicolinate Reductase, domain 2"/>
    <property type="match status" value="1"/>
</dbReference>
<dbReference type="PANTHER" id="PTHR43818:SF5">
    <property type="entry name" value="OXIDOREDUCTASE FAMILY PROTEIN"/>
    <property type="match status" value="1"/>
</dbReference>
<dbReference type="GO" id="GO:0000166">
    <property type="term" value="F:nucleotide binding"/>
    <property type="evidence" value="ECO:0007669"/>
    <property type="project" value="InterPro"/>
</dbReference>
<evidence type="ECO:0000313" key="3">
    <source>
        <dbReference type="EMBL" id="MPL94507.1"/>
    </source>
</evidence>
<protein>
    <submittedName>
        <fullName evidence="3">Inositol 2-dehydrogenase/D-chiro-inositol 3-dehydrogenase</fullName>
        <ecNumber evidence="3">1.1.1.18</ecNumber>
    </submittedName>
</protein>
<dbReference type="Pfam" id="PF01408">
    <property type="entry name" value="GFO_IDH_MocA"/>
    <property type="match status" value="1"/>
</dbReference>
<organism evidence="3">
    <name type="scientific">bioreactor metagenome</name>
    <dbReference type="NCBI Taxonomy" id="1076179"/>
    <lineage>
        <taxon>unclassified sequences</taxon>
        <taxon>metagenomes</taxon>
        <taxon>ecological metagenomes</taxon>
    </lineage>
</organism>
<dbReference type="Gene3D" id="3.40.50.720">
    <property type="entry name" value="NAD(P)-binding Rossmann-like Domain"/>
    <property type="match status" value="1"/>
</dbReference>
<reference evidence="3" key="1">
    <citation type="submission" date="2019-08" db="EMBL/GenBank/DDBJ databases">
        <authorList>
            <person name="Kucharzyk K."/>
            <person name="Murdoch R.W."/>
            <person name="Higgins S."/>
            <person name="Loffler F."/>
        </authorList>
    </citation>
    <scope>NUCLEOTIDE SEQUENCE</scope>
</reference>
<dbReference type="EMBL" id="VSSQ01000430">
    <property type="protein sequence ID" value="MPL94507.1"/>
    <property type="molecule type" value="Genomic_DNA"/>
</dbReference>
<dbReference type="GO" id="GO:0050112">
    <property type="term" value="F:inositol 2-dehydrogenase (NAD+) activity"/>
    <property type="evidence" value="ECO:0007669"/>
    <property type="project" value="UniProtKB-EC"/>
</dbReference>
<proteinExistence type="predicted"/>
<sequence length="440" mass="48823">MEFTRRNFLKTASVAAVGSLIPNEVILSSNSAWSSNSNTLKIGLVGCGGRGSGAAEEALNADPNVVLSAMADAFKDNLDVSFQKLKDKMTQKVQVTDTNKFVGLDAYKKLIDSDVDVVILASPPAFRPTHLEYAINAGKHVFCEKPFAVDGPGLRRVIMAAQKAREKGLSLVSGFCWRYHSPKRETFGRVLNGQIGEILSAEVSYDTGELWFKERKSGWSDMEYKLRNWLYYSWLSGDHIIEQAIHSLDMLQWGMGDALPIAVSGTGGRQKRVDPKFGNVYDHFAVTYEYANGAKAYFKCRQQAGTTPSYGVELVGKDGKCIVDCRTGVHEIKGLNPWKYADVTKFTDENAYKKSNVRSMYQQEHDELFASIRNNTPINDGEWMTRSNLVAMAGRMASYTGQTISCEQALCSLETLFPESISWDTKYDVPIAVPGVTPFK</sequence>
<dbReference type="EC" id="1.1.1.18" evidence="3"/>
<dbReference type="InterPro" id="IPR006311">
    <property type="entry name" value="TAT_signal"/>
</dbReference>